<dbReference type="Gene3D" id="3.20.20.30">
    <property type="entry name" value="Luciferase-like domain"/>
    <property type="match status" value="1"/>
</dbReference>
<dbReference type="InterPro" id="IPR051260">
    <property type="entry name" value="Diverse_substr_monoxygenases"/>
</dbReference>
<reference evidence="2 3" key="1">
    <citation type="journal article" date="2019" name="Int. J. Syst. Evol. Microbiol.">
        <title>The Global Catalogue of Microorganisms (GCM) 10K type strain sequencing project: providing services to taxonomists for standard genome sequencing and annotation.</title>
        <authorList>
            <consortium name="The Broad Institute Genomics Platform"/>
            <consortium name="The Broad Institute Genome Sequencing Center for Infectious Disease"/>
            <person name="Wu L."/>
            <person name="Ma J."/>
        </authorList>
    </citation>
    <scope>NUCLEOTIDE SEQUENCE [LARGE SCALE GENOMIC DNA]</scope>
    <source>
        <strain evidence="2 3">JCM 14942</strain>
    </source>
</reference>
<feature type="domain" description="Luciferase-like" evidence="1">
    <location>
        <begin position="11"/>
        <end position="236"/>
    </location>
</feature>
<name>A0ABN1ZVF6_9ACTN</name>
<dbReference type="RefSeq" id="WP_141005976.1">
    <property type="nucleotide sequence ID" value="NZ_BAAAOR010000004.1"/>
</dbReference>
<accession>A0ABN1ZVF6</accession>
<dbReference type="EMBL" id="BAAAOR010000004">
    <property type="protein sequence ID" value="GAA1504791.1"/>
    <property type="molecule type" value="Genomic_DNA"/>
</dbReference>
<dbReference type="Proteomes" id="UP001500842">
    <property type="component" value="Unassembled WGS sequence"/>
</dbReference>
<sequence>MRFSFAEGMTHADYYAPLAQACEAAGYTSMTIADSLIYPQESDSKYPYTDTGDREFLLGKEFIETFILCAHLFAVTSTLRLTPFVLKLPIRPPVLVAKQASSLAFLSGNRLGLGVGLSPWPEDFAALGVPWERRGKRMDECMDILRGLTQPGDEPTFFGYSGEFYDIEPLQQCPAPTERIPLLVGGHSDAALRRAVRKGDGWMHAGGDGEELDRLLTRLAEIRAEEGDTRGPDEFEVHVISYDAYTVDGVKRLEDKGVTDCIVGFRVPYIKGPDTEPLETKVKHLEQYAESIIAEVA</sequence>
<evidence type="ECO:0000313" key="2">
    <source>
        <dbReference type="EMBL" id="GAA1504791.1"/>
    </source>
</evidence>
<dbReference type="SUPFAM" id="SSF51679">
    <property type="entry name" value="Bacterial luciferase-like"/>
    <property type="match status" value="1"/>
</dbReference>
<evidence type="ECO:0000313" key="3">
    <source>
        <dbReference type="Proteomes" id="UP001500842"/>
    </source>
</evidence>
<dbReference type="NCBIfam" id="TIGR03619">
    <property type="entry name" value="F420_Rv2161c"/>
    <property type="match status" value="1"/>
</dbReference>
<comment type="caution">
    <text evidence="2">The sequence shown here is derived from an EMBL/GenBank/DDBJ whole genome shotgun (WGS) entry which is preliminary data.</text>
</comment>
<organism evidence="2 3">
    <name type="scientific">Nocardioides humi</name>
    <dbReference type="NCBI Taxonomy" id="449461"/>
    <lineage>
        <taxon>Bacteria</taxon>
        <taxon>Bacillati</taxon>
        <taxon>Actinomycetota</taxon>
        <taxon>Actinomycetes</taxon>
        <taxon>Propionibacteriales</taxon>
        <taxon>Nocardioidaceae</taxon>
        <taxon>Nocardioides</taxon>
    </lineage>
</organism>
<dbReference type="InterPro" id="IPR019921">
    <property type="entry name" value="Lucif-like_OxRdtase_Rv2161c"/>
</dbReference>
<keyword evidence="3" id="KW-1185">Reference proteome</keyword>
<dbReference type="PANTHER" id="PTHR30011:SF32">
    <property type="entry name" value="CONSERVED PROTEIN"/>
    <property type="match status" value="1"/>
</dbReference>
<protein>
    <submittedName>
        <fullName evidence="2">TIGR03619 family F420-dependent LLM class oxidoreductase</fullName>
    </submittedName>
</protein>
<dbReference type="InterPro" id="IPR036661">
    <property type="entry name" value="Luciferase-like_sf"/>
</dbReference>
<gene>
    <name evidence="2" type="ORF">GCM10009788_05350</name>
</gene>
<evidence type="ECO:0000259" key="1">
    <source>
        <dbReference type="Pfam" id="PF00296"/>
    </source>
</evidence>
<dbReference type="PANTHER" id="PTHR30011">
    <property type="entry name" value="ALKANESULFONATE MONOOXYGENASE-RELATED"/>
    <property type="match status" value="1"/>
</dbReference>
<dbReference type="Pfam" id="PF00296">
    <property type="entry name" value="Bac_luciferase"/>
    <property type="match status" value="1"/>
</dbReference>
<dbReference type="InterPro" id="IPR011251">
    <property type="entry name" value="Luciferase-like_dom"/>
</dbReference>
<proteinExistence type="predicted"/>